<protein>
    <submittedName>
        <fullName evidence="1">Uncharacterized protein</fullName>
    </submittedName>
</protein>
<keyword evidence="2" id="KW-1185">Reference proteome</keyword>
<gene>
    <name evidence="1" type="ORF">VNO78_11773</name>
</gene>
<evidence type="ECO:0000313" key="1">
    <source>
        <dbReference type="EMBL" id="KAK7400563.1"/>
    </source>
</evidence>
<proteinExistence type="predicted"/>
<dbReference type="EMBL" id="JAYMYS010000003">
    <property type="protein sequence ID" value="KAK7400563.1"/>
    <property type="molecule type" value="Genomic_DNA"/>
</dbReference>
<reference evidence="1 2" key="1">
    <citation type="submission" date="2024-01" db="EMBL/GenBank/DDBJ databases">
        <title>The genomes of 5 underutilized Papilionoideae crops provide insights into root nodulation and disease resistanc.</title>
        <authorList>
            <person name="Jiang F."/>
        </authorList>
    </citation>
    <scope>NUCLEOTIDE SEQUENCE [LARGE SCALE GENOMIC DNA]</scope>
    <source>
        <strain evidence="1">DUOXIRENSHENG_FW03</strain>
        <tissue evidence="1">Leaves</tissue>
    </source>
</reference>
<name>A0AAN9SN27_PSOTE</name>
<organism evidence="1 2">
    <name type="scientific">Psophocarpus tetragonolobus</name>
    <name type="common">Winged bean</name>
    <name type="synonym">Dolichos tetragonolobus</name>
    <dbReference type="NCBI Taxonomy" id="3891"/>
    <lineage>
        <taxon>Eukaryota</taxon>
        <taxon>Viridiplantae</taxon>
        <taxon>Streptophyta</taxon>
        <taxon>Embryophyta</taxon>
        <taxon>Tracheophyta</taxon>
        <taxon>Spermatophyta</taxon>
        <taxon>Magnoliopsida</taxon>
        <taxon>eudicotyledons</taxon>
        <taxon>Gunneridae</taxon>
        <taxon>Pentapetalae</taxon>
        <taxon>rosids</taxon>
        <taxon>fabids</taxon>
        <taxon>Fabales</taxon>
        <taxon>Fabaceae</taxon>
        <taxon>Papilionoideae</taxon>
        <taxon>50 kb inversion clade</taxon>
        <taxon>NPAAA clade</taxon>
        <taxon>indigoferoid/millettioid clade</taxon>
        <taxon>Phaseoleae</taxon>
        <taxon>Psophocarpus</taxon>
    </lineage>
</organism>
<dbReference type="AlphaFoldDB" id="A0AAN9SN27"/>
<dbReference type="Proteomes" id="UP001386955">
    <property type="component" value="Unassembled WGS sequence"/>
</dbReference>
<sequence>MYTCSRYKQCRKLKKETSLHLKPKARETVNEILVAVARKAQSLVAAFPKDGILFIHRRISYANDLSDLLHEKQLMDALMRDAEKNWTRRTR</sequence>
<accession>A0AAN9SN27</accession>
<comment type="caution">
    <text evidence="1">The sequence shown here is derived from an EMBL/GenBank/DDBJ whole genome shotgun (WGS) entry which is preliminary data.</text>
</comment>
<evidence type="ECO:0000313" key="2">
    <source>
        <dbReference type="Proteomes" id="UP001386955"/>
    </source>
</evidence>